<keyword evidence="3" id="KW-0479">Metal-binding</keyword>
<keyword evidence="9" id="KW-1185">Reference proteome</keyword>
<dbReference type="InterPro" id="IPR024084">
    <property type="entry name" value="IsoPropMal-DH-like_dom"/>
</dbReference>
<dbReference type="EMBL" id="JBHSNB010000001">
    <property type="protein sequence ID" value="MFC5585018.1"/>
    <property type="molecule type" value="Genomic_DNA"/>
</dbReference>
<protein>
    <submittedName>
        <fullName evidence="8">Isocitrate/isopropylmalate dehydrogenase family protein</fullName>
    </submittedName>
</protein>
<evidence type="ECO:0000313" key="8">
    <source>
        <dbReference type="EMBL" id="MFC5585018.1"/>
    </source>
</evidence>
<dbReference type="SMART" id="SM01329">
    <property type="entry name" value="Iso_dh"/>
    <property type="match status" value="1"/>
</dbReference>
<evidence type="ECO:0000256" key="5">
    <source>
        <dbReference type="ARBA" id="ARBA00023027"/>
    </source>
</evidence>
<sequence length="384" mass="40642">MSATNPPSGSSLRGNTSPHFSIAVFEGDGIGPEIMAPTIKLLRAVAKASGAFTLDFKVAPAGAAHFRDHGVSLPGASLETARQSDAILLSAMGLPEVRYPDGTEISPQIELRMELGLFAGVRPVLIHPGQGSPLKVAERKGFDFVIIRESTEGLFASHGKGKVHGDASAEETLVITRDVSEKLFEFAFNLARRRKETGKGPGKVHCVDKANVFQAFAFFRKIFHEVAARHTDIAAETAYVDATALWMVQRPEMFDVMVTENMFGDILSDLGAGIMGSLGLAPSADIGSDNAVFQPCHGSAPDIAGKGLANPLAMILSASMMLEWLGHEHGVSEMLEASEGVTTAVNDVISEGRVMTPDLGGDASTEAVADAVLDAFDKRLRTAA</sequence>
<dbReference type="PANTHER" id="PTHR43275">
    <property type="entry name" value="D-MALATE DEHYDROGENASE [DECARBOXYLATING]"/>
    <property type="match status" value="1"/>
</dbReference>
<dbReference type="InterPro" id="IPR050501">
    <property type="entry name" value="ICDH/IPMDH"/>
</dbReference>
<evidence type="ECO:0000256" key="4">
    <source>
        <dbReference type="ARBA" id="ARBA00023002"/>
    </source>
</evidence>
<gene>
    <name evidence="8" type="ORF">ACFPOD_07845</name>
</gene>
<accession>A0ABW0T776</accession>
<feature type="domain" description="Isopropylmalate dehydrogenase-like" evidence="7">
    <location>
        <begin position="21"/>
        <end position="372"/>
    </location>
</feature>
<comment type="cofactor">
    <cofactor evidence="1">
        <name>Mn(2+)</name>
        <dbReference type="ChEBI" id="CHEBI:29035"/>
    </cofactor>
</comment>
<keyword evidence="6" id="KW-0464">Manganese</keyword>
<comment type="caution">
    <text evidence="8">The sequence shown here is derived from an EMBL/GenBank/DDBJ whole genome shotgun (WGS) entry which is preliminary data.</text>
</comment>
<proteinExistence type="predicted"/>
<dbReference type="PANTHER" id="PTHR43275:SF1">
    <property type="entry name" value="D-MALATE DEHYDROGENASE [DECARBOXYLATING]"/>
    <property type="match status" value="1"/>
</dbReference>
<name>A0ABW0T776_9HYPH</name>
<dbReference type="SUPFAM" id="SSF53659">
    <property type="entry name" value="Isocitrate/Isopropylmalate dehydrogenase-like"/>
    <property type="match status" value="1"/>
</dbReference>
<dbReference type="Proteomes" id="UP001596107">
    <property type="component" value="Unassembled WGS sequence"/>
</dbReference>
<dbReference type="Pfam" id="PF00180">
    <property type="entry name" value="Iso_dh"/>
    <property type="match status" value="1"/>
</dbReference>
<evidence type="ECO:0000256" key="2">
    <source>
        <dbReference type="ARBA" id="ARBA00001946"/>
    </source>
</evidence>
<evidence type="ECO:0000256" key="3">
    <source>
        <dbReference type="ARBA" id="ARBA00022723"/>
    </source>
</evidence>
<dbReference type="PROSITE" id="PS00470">
    <property type="entry name" value="IDH_IMDH"/>
    <property type="match status" value="1"/>
</dbReference>
<evidence type="ECO:0000259" key="7">
    <source>
        <dbReference type="SMART" id="SM01329"/>
    </source>
</evidence>
<dbReference type="Gene3D" id="3.40.718.10">
    <property type="entry name" value="Isopropylmalate Dehydrogenase"/>
    <property type="match status" value="1"/>
</dbReference>
<dbReference type="RefSeq" id="WP_223019236.1">
    <property type="nucleotide sequence ID" value="NZ_CP078143.1"/>
</dbReference>
<evidence type="ECO:0000313" key="9">
    <source>
        <dbReference type="Proteomes" id="UP001596107"/>
    </source>
</evidence>
<keyword evidence="4" id="KW-0560">Oxidoreductase</keyword>
<keyword evidence="5" id="KW-0520">NAD</keyword>
<dbReference type="InterPro" id="IPR019818">
    <property type="entry name" value="IsoCit/isopropylmalate_DH_CS"/>
</dbReference>
<organism evidence="8 9">
    <name type="scientific">Nitratireductor kimnyeongensis</name>
    <dbReference type="NCBI Taxonomy" id="430679"/>
    <lineage>
        <taxon>Bacteria</taxon>
        <taxon>Pseudomonadati</taxon>
        <taxon>Pseudomonadota</taxon>
        <taxon>Alphaproteobacteria</taxon>
        <taxon>Hyphomicrobiales</taxon>
        <taxon>Phyllobacteriaceae</taxon>
        <taxon>Nitratireductor</taxon>
    </lineage>
</organism>
<reference evidence="9" key="1">
    <citation type="journal article" date="2019" name="Int. J. Syst. Evol. Microbiol.">
        <title>The Global Catalogue of Microorganisms (GCM) 10K type strain sequencing project: providing services to taxonomists for standard genome sequencing and annotation.</title>
        <authorList>
            <consortium name="The Broad Institute Genomics Platform"/>
            <consortium name="The Broad Institute Genome Sequencing Center for Infectious Disease"/>
            <person name="Wu L."/>
            <person name="Ma J."/>
        </authorList>
    </citation>
    <scope>NUCLEOTIDE SEQUENCE [LARGE SCALE GENOMIC DNA]</scope>
    <source>
        <strain evidence="9">JCM 3366</strain>
    </source>
</reference>
<evidence type="ECO:0000256" key="1">
    <source>
        <dbReference type="ARBA" id="ARBA00001936"/>
    </source>
</evidence>
<comment type="cofactor">
    <cofactor evidence="2">
        <name>Mg(2+)</name>
        <dbReference type="ChEBI" id="CHEBI:18420"/>
    </cofactor>
</comment>
<evidence type="ECO:0000256" key="6">
    <source>
        <dbReference type="ARBA" id="ARBA00023211"/>
    </source>
</evidence>